<reference evidence="1" key="2">
    <citation type="journal article" date="2015" name="Fish Shellfish Immunol.">
        <title>Early steps in the European eel (Anguilla anguilla)-Vibrio vulnificus interaction in the gills: Role of the RtxA13 toxin.</title>
        <authorList>
            <person name="Callol A."/>
            <person name="Pajuelo D."/>
            <person name="Ebbesson L."/>
            <person name="Teles M."/>
            <person name="MacKenzie S."/>
            <person name="Amaro C."/>
        </authorList>
    </citation>
    <scope>NUCLEOTIDE SEQUENCE</scope>
</reference>
<sequence length="48" mass="5562">MKINARGKQDSLFITTRKITSKRLNSVMGNFISLHRRTWEALKVGIFP</sequence>
<name>A0A0E9UA63_ANGAN</name>
<proteinExistence type="predicted"/>
<dbReference type="EMBL" id="GBXM01045940">
    <property type="protein sequence ID" value="JAH62637.1"/>
    <property type="molecule type" value="Transcribed_RNA"/>
</dbReference>
<dbReference type="AlphaFoldDB" id="A0A0E9UA63"/>
<evidence type="ECO:0000313" key="1">
    <source>
        <dbReference type="EMBL" id="JAH62637.1"/>
    </source>
</evidence>
<protein>
    <submittedName>
        <fullName evidence="1">Uncharacterized protein</fullName>
    </submittedName>
</protein>
<reference evidence="1" key="1">
    <citation type="submission" date="2014-11" db="EMBL/GenBank/DDBJ databases">
        <authorList>
            <person name="Amaro Gonzalez C."/>
        </authorList>
    </citation>
    <scope>NUCLEOTIDE SEQUENCE</scope>
</reference>
<organism evidence="1">
    <name type="scientific">Anguilla anguilla</name>
    <name type="common">European freshwater eel</name>
    <name type="synonym">Muraena anguilla</name>
    <dbReference type="NCBI Taxonomy" id="7936"/>
    <lineage>
        <taxon>Eukaryota</taxon>
        <taxon>Metazoa</taxon>
        <taxon>Chordata</taxon>
        <taxon>Craniata</taxon>
        <taxon>Vertebrata</taxon>
        <taxon>Euteleostomi</taxon>
        <taxon>Actinopterygii</taxon>
        <taxon>Neopterygii</taxon>
        <taxon>Teleostei</taxon>
        <taxon>Anguilliformes</taxon>
        <taxon>Anguillidae</taxon>
        <taxon>Anguilla</taxon>
    </lineage>
</organism>
<accession>A0A0E9UA63</accession>